<evidence type="ECO:0000256" key="3">
    <source>
        <dbReference type="ARBA" id="ARBA00012744"/>
    </source>
</evidence>
<dbReference type="InterPro" id="IPR050288">
    <property type="entry name" value="Cellulose_deg_GH3"/>
</dbReference>
<dbReference type="Pfam" id="PF01915">
    <property type="entry name" value="Glyco_hydro_3_C"/>
    <property type="match status" value="1"/>
</dbReference>
<keyword evidence="4" id="KW-0378">Hydrolase</keyword>
<proteinExistence type="inferred from homology"/>
<dbReference type="SUPFAM" id="SSF52279">
    <property type="entry name" value="Beta-D-glucan exohydrolase, C-terminal domain"/>
    <property type="match status" value="1"/>
</dbReference>
<dbReference type="PANTHER" id="PTHR42715">
    <property type="entry name" value="BETA-GLUCOSIDASE"/>
    <property type="match status" value="1"/>
</dbReference>
<protein>
    <recommendedName>
        <fullName evidence="3">beta-glucosidase</fullName>
        <ecNumber evidence="3">3.2.1.21</ecNumber>
    </recommendedName>
</protein>
<evidence type="ECO:0000256" key="6">
    <source>
        <dbReference type="ARBA" id="ARBA00023295"/>
    </source>
</evidence>
<dbReference type="InterPro" id="IPR036881">
    <property type="entry name" value="Glyco_hydro_3_C_sf"/>
</dbReference>
<keyword evidence="6" id="KW-0326">Glycosidase</keyword>
<dbReference type="PANTHER" id="PTHR42715:SF27">
    <property type="entry name" value="BETA-GLUCOSIDASE-RELATED"/>
    <property type="match status" value="1"/>
</dbReference>
<evidence type="ECO:0000256" key="4">
    <source>
        <dbReference type="ARBA" id="ARBA00022801"/>
    </source>
</evidence>
<sequence length="184" mass="20786">MPWLNGHRPGTETGNAIGDGVFGVVNQSGKLPLSFPHHNEDNPAFLNFRSERGSTKYGEGVYIGYRFYEKCKKEVAFPFGHGLKHWNVDGADVVQVYVSQQSPSINRPLKELKGFEKVFLCAQQTETVTVKIPTKYATSFWDEHRNAWVQEIGRYRVQVGTCSAENPLSADFEVEQTAWWNGLS</sequence>
<dbReference type="Gene3D" id="3.40.50.1700">
    <property type="entry name" value="Glycoside hydrolase family 3 C-terminal domain"/>
    <property type="match status" value="1"/>
</dbReference>
<dbReference type="InterPro" id="IPR013783">
    <property type="entry name" value="Ig-like_fold"/>
</dbReference>
<dbReference type="EC" id="3.2.1.21" evidence="3"/>
<evidence type="ECO:0000259" key="8">
    <source>
        <dbReference type="SMART" id="SM01217"/>
    </source>
</evidence>
<organism evidence="9 10">
    <name type="scientific">Penicillium chrysogenum</name>
    <name type="common">Penicillium notatum</name>
    <dbReference type="NCBI Taxonomy" id="5076"/>
    <lineage>
        <taxon>Eukaryota</taxon>
        <taxon>Fungi</taxon>
        <taxon>Dikarya</taxon>
        <taxon>Ascomycota</taxon>
        <taxon>Pezizomycotina</taxon>
        <taxon>Eurotiomycetes</taxon>
        <taxon>Eurotiomycetidae</taxon>
        <taxon>Eurotiales</taxon>
        <taxon>Aspergillaceae</taxon>
        <taxon>Penicillium</taxon>
        <taxon>Penicillium chrysogenum species complex</taxon>
    </lineage>
</organism>
<dbReference type="Gene3D" id="2.60.40.10">
    <property type="entry name" value="Immunoglobulins"/>
    <property type="match status" value="1"/>
</dbReference>
<gene>
    <name evidence="9" type="ORF">N7505_000629</name>
</gene>
<evidence type="ECO:0000256" key="1">
    <source>
        <dbReference type="ARBA" id="ARBA00000448"/>
    </source>
</evidence>
<evidence type="ECO:0000313" key="9">
    <source>
        <dbReference type="EMBL" id="KAJ5282649.1"/>
    </source>
</evidence>
<dbReference type="InterPro" id="IPR002772">
    <property type="entry name" value="Glyco_hydro_3_C"/>
</dbReference>
<keyword evidence="5" id="KW-0119">Carbohydrate metabolism</keyword>
<keyword evidence="7" id="KW-0624">Polysaccharide degradation</keyword>
<feature type="domain" description="Fibronectin type III-like" evidence="8">
    <location>
        <begin position="92"/>
        <end position="163"/>
    </location>
</feature>
<comment type="caution">
    <text evidence="9">The sequence shown here is derived from an EMBL/GenBank/DDBJ whole genome shotgun (WGS) entry which is preliminary data.</text>
</comment>
<reference evidence="9 10" key="1">
    <citation type="journal article" date="2023" name="IMA Fungus">
        <title>Comparative genomic study of the Penicillium genus elucidates a diverse pangenome and 15 lateral gene transfer events.</title>
        <authorList>
            <person name="Petersen C."/>
            <person name="Sorensen T."/>
            <person name="Nielsen M.R."/>
            <person name="Sondergaard T.E."/>
            <person name="Sorensen J.L."/>
            <person name="Fitzpatrick D.A."/>
            <person name="Frisvad J.C."/>
            <person name="Nielsen K.L."/>
        </authorList>
    </citation>
    <scope>NUCLEOTIDE SEQUENCE [LARGE SCALE GENOMIC DNA]</scope>
    <source>
        <strain evidence="9 10">IBT 3361</strain>
    </source>
</reference>
<dbReference type="InterPro" id="IPR026891">
    <property type="entry name" value="Fn3-like"/>
</dbReference>
<keyword evidence="10" id="KW-1185">Reference proteome</keyword>
<dbReference type="SMART" id="SM01217">
    <property type="entry name" value="Fn3_like"/>
    <property type="match status" value="1"/>
</dbReference>
<evidence type="ECO:0000313" key="10">
    <source>
        <dbReference type="Proteomes" id="UP001220256"/>
    </source>
</evidence>
<dbReference type="Pfam" id="PF14310">
    <property type="entry name" value="Fn3-like"/>
    <property type="match status" value="1"/>
</dbReference>
<dbReference type="Proteomes" id="UP001220256">
    <property type="component" value="Unassembled WGS sequence"/>
</dbReference>
<comment type="catalytic activity">
    <reaction evidence="1">
        <text>Hydrolysis of terminal, non-reducing beta-D-glucosyl residues with release of beta-D-glucose.</text>
        <dbReference type="EC" id="3.2.1.21"/>
    </reaction>
</comment>
<comment type="similarity">
    <text evidence="2">Belongs to the glycosyl hydrolase 3 family.</text>
</comment>
<evidence type="ECO:0000256" key="7">
    <source>
        <dbReference type="ARBA" id="ARBA00023326"/>
    </source>
</evidence>
<name>A0ABQ8WVH8_PENCH</name>
<evidence type="ECO:0000256" key="5">
    <source>
        <dbReference type="ARBA" id="ARBA00023277"/>
    </source>
</evidence>
<evidence type="ECO:0000256" key="2">
    <source>
        <dbReference type="ARBA" id="ARBA00005336"/>
    </source>
</evidence>
<dbReference type="EMBL" id="JAPVEB010000001">
    <property type="protein sequence ID" value="KAJ5282649.1"/>
    <property type="molecule type" value="Genomic_DNA"/>
</dbReference>
<accession>A0ABQ8WVH8</accession>